<comment type="caution">
    <text evidence="3">The sequence shown here is derived from an EMBL/GenBank/DDBJ whole genome shotgun (WGS) entry which is preliminary data.</text>
</comment>
<evidence type="ECO:0000313" key="3">
    <source>
        <dbReference type="EMBL" id="TWH77561.1"/>
    </source>
</evidence>
<dbReference type="InterPro" id="IPR008258">
    <property type="entry name" value="Transglycosylase_SLT_dom_1"/>
</dbReference>
<evidence type="ECO:0000259" key="2">
    <source>
        <dbReference type="Pfam" id="PF01464"/>
    </source>
</evidence>
<dbReference type="Pfam" id="PF01464">
    <property type="entry name" value="SLT"/>
    <property type="match status" value="1"/>
</dbReference>
<dbReference type="Gene3D" id="1.10.530.10">
    <property type="match status" value="1"/>
</dbReference>
<dbReference type="Proteomes" id="UP000315343">
    <property type="component" value="Unassembled WGS sequence"/>
</dbReference>
<protein>
    <submittedName>
        <fullName evidence="3">Transglycosylase-like protein with SLT domain</fullName>
    </submittedName>
</protein>
<feature type="domain" description="Transglycosylase SLT" evidence="2">
    <location>
        <begin position="83"/>
        <end position="190"/>
    </location>
</feature>
<dbReference type="PANTHER" id="PTHR37423">
    <property type="entry name" value="SOLUBLE LYTIC MUREIN TRANSGLYCOSYLASE-RELATED"/>
    <property type="match status" value="1"/>
</dbReference>
<dbReference type="PANTHER" id="PTHR37423:SF2">
    <property type="entry name" value="MEMBRANE-BOUND LYTIC MUREIN TRANSGLYCOSYLASE C"/>
    <property type="match status" value="1"/>
</dbReference>
<feature type="chain" id="PRO_5021793042" evidence="1">
    <location>
        <begin position="31"/>
        <end position="219"/>
    </location>
</feature>
<feature type="signal peptide" evidence="1">
    <location>
        <begin position="1"/>
        <end position="30"/>
    </location>
</feature>
<dbReference type="InterPro" id="IPR023346">
    <property type="entry name" value="Lysozyme-like_dom_sf"/>
</dbReference>
<reference evidence="3 4" key="1">
    <citation type="submission" date="2019-07" db="EMBL/GenBank/DDBJ databases">
        <title>Genomic Encyclopedia of Type Strains, Phase I: the one thousand microbial genomes (KMG-I) project.</title>
        <authorList>
            <person name="Kyrpides N."/>
        </authorList>
    </citation>
    <scope>NUCLEOTIDE SEQUENCE [LARGE SCALE GENOMIC DNA]</scope>
    <source>
        <strain evidence="3 4">DSM 13558</strain>
    </source>
</reference>
<gene>
    <name evidence="3" type="ORF">LY60_03327</name>
</gene>
<accession>A0A562J2Q1</accession>
<name>A0A562J2Q1_9FIRM</name>
<dbReference type="SUPFAM" id="SSF53955">
    <property type="entry name" value="Lysozyme-like"/>
    <property type="match status" value="1"/>
</dbReference>
<evidence type="ECO:0000313" key="4">
    <source>
        <dbReference type="Proteomes" id="UP000315343"/>
    </source>
</evidence>
<sequence length="219" mass="25451">MKREKYMTMLFATCVLSYFMMINMSMTASAEDLSKYYGKTTSQQKIETFIFDLRDSYINEKKLIQYANELTELNLSDCEYMVKECKNEKLDIFLLLGVLRRESNFNPSAIGTSGERGLGQLMENTAKPVAENLGYEYHSDRLFDTKFNIKLTITQLVYLINIYDGDLHMALTAYNRGQQGLDDYMEKRSHANNPGESEYSLKVLQFAGEYKEEFDKFNN</sequence>
<keyword evidence="1" id="KW-0732">Signal</keyword>
<dbReference type="OrthoDB" id="9815002at2"/>
<proteinExistence type="predicted"/>
<dbReference type="EMBL" id="VLKH01000013">
    <property type="protein sequence ID" value="TWH77561.1"/>
    <property type="molecule type" value="Genomic_DNA"/>
</dbReference>
<evidence type="ECO:0000256" key="1">
    <source>
        <dbReference type="SAM" id="SignalP"/>
    </source>
</evidence>
<dbReference type="RefSeq" id="WP_145086345.1">
    <property type="nucleotide sequence ID" value="NZ_DAMBUX010000037.1"/>
</dbReference>
<keyword evidence="4" id="KW-1185">Reference proteome</keyword>
<dbReference type="AlphaFoldDB" id="A0A562J2Q1"/>
<organism evidence="3 4">
    <name type="scientific">Sedimentibacter saalensis</name>
    <dbReference type="NCBI Taxonomy" id="130788"/>
    <lineage>
        <taxon>Bacteria</taxon>
        <taxon>Bacillati</taxon>
        <taxon>Bacillota</taxon>
        <taxon>Tissierellia</taxon>
        <taxon>Sedimentibacter</taxon>
    </lineage>
</organism>